<dbReference type="PANTHER" id="PTHR12387">
    <property type="entry name" value="26S PROTEASOME NON-ATPASE REGULATORY SUBUNIT 8"/>
    <property type="match status" value="1"/>
</dbReference>
<dbReference type="Pfam" id="PF10075">
    <property type="entry name" value="CSN8_PSD8_EIF3K"/>
    <property type="match status" value="1"/>
</dbReference>
<dbReference type="InterPro" id="IPR033464">
    <property type="entry name" value="CSN8_PSD8_EIF3K"/>
</dbReference>
<reference evidence="4 5" key="1">
    <citation type="submission" date="2017-04" db="EMBL/GenBank/DDBJ databases">
        <title>Draft genome of the yeast Clavispora lusitaniae type strain CBS 6936.</title>
        <authorList>
            <person name="Durrens P."/>
            <person name="Klopp C."/>
            <person name="Biteau N."/>
            <person name="Fitton-Ouhabi V."/>
            <person name="Dementhon K."/>
            <person name="Accoceberry I."/>
            <person name="Sherman D.J."/>
            <person name="Noel T."/>
        </authorList>
    </citation>
    <scope>NUCLEOTIDE SEQUENCE [LARGE SCALE GENOMIC DNA]</scope>
    <source>
        <strain evidence="4 5">CBS 6936</strain>
    </source>
</reference>
<dbReference type="EMBL" id="LYUB02000004">
    <property type="protein sequence ID" value="OVF09841.1"/>
    <property type="molecule type" value="Genomic_DNA"/>
</dbReference>
<evidence type="ECO:0000313" key="5">
    <source>
        <dbReference type="Proteomes" id="UP000195602"/>
    </source>
</evidence>
<dbReference type="GO" id="GO:0005829">
    <property type="term" value="C:cytosol"/>
    <property type="evidence" value="ECO:0007669"/>
    <property type="project" value="TreeGrafter"/>
</dbReference>
<comment type="similarity">
    <text evidence="1">Belongs to the proteasome subunit S14 family.</text>
</comment>
<dbReference type="KEGG" id="clus:A9F13_04g03553"/>
<dbReference type="InterPro" id="IPR006746">
    <property type="entry name" value="26S_Psome_Rpn12"/>
</dbReference>
<dbReference type="PROSITE" id="PS50250">
    <property type="entry name" value="PCI"/>
    <property type="match status" value="1"/>
</dbReference>
<dbReference type="Proteomes" id="UP000195602">
    <property type="component" value="Unassembled WGS sequence"/>
</dbReference>
<feature type="domain" description="PCI" evidence="3">
    <location>
        <begin position="73"/>
        <end position="262"/>
    </location>
</feature>
<evidence type="ECO:0000259" key="3">
    <source>
        <dbReference type="PROSITE" id="PS50250"/>
    </source>
</evidence>
<dbReference type="GO" id="GO:0043161">
    <property type="term" value="P:proteasome-mediated ubiquitin-dependent protein catabolic process"/>
    <property type="evidence" value="ECO:0007669"/>
    <property type="project" value="EnsemblFungi"/>
</dbReference>
<gene>
    <name evidence="4" type="ORF">A9F13_04g03553</name>
</gene>
<proteinExistence type="inferred from homology"/>
<dbReference type="OMA" id="HKFMGLH"/>
<comment type="caution">
    <text evidence="4">The sequence shown here is derived from an EMBL/GenBank/DDBJ whole genome shotgun (WGS) entry which is preliminary data.</text>
</comment>
<dbReference type="GO" id="GO:0005634">
    <property type="term" value="C:nucleus"/>
    <property type="evidence" value="ECO:0007669"/>
    <property type="project" value="TreeGrafter"/>
</dbReference>
<dbReference type="AlphaFoldDB" id="A0AA91T360"/>
<dbReference type="GO" id="GO:0008541">
    <property type="term" value="C:proteasome regulatory particle, lid subcomplex"/>
    <property type="evidence" value="ECO:0007669"/>
    <property type="project" value="EnsemblFungi"/>
</dbReference>
<evidence type="ECO:0000256" key="1">
    <source>
        <dbReference type="ARBA" id="ARBA00009627"/>
    </source>
</evidence>
<dbReference type="GO" id="GO:0034515">
    <property type="term" value="C:proteasome storage granule"/>
    <property type="evidence" value="ECO:0007669"/>
    <property type="project" value="EnsemblFungi"/>
</dbReference>
<evidence type="ECO:0000313" key="4">
    <source>
        <dbReference type="EMBL" id="OVF09841.1"/>
    </source>
</evidence>
<dbReference type="InterPro" id="IPR000717">
    <property type="entry name" value="PCI_dom"/>
</dbReference>
<name>A0AA91T360_CLALS</name>
<sequence>MALPKLAAELNDLFEKKKYDECEKLLPPLKLELIQHNLLVPLPSNTQTQDQLNDLKNAERILEIGALSSLLAHSYANFENLVASLKPFYACDKLHAKNEANTDATKITALYLLYLLSQGHISKFHLELETIYYSPLVNVEQDKYLLFPIDLERNMMEGNYLKIWKLLQDNSALPCTEFEHFTSTLVNTLRHEIAKSIEKTNSSIPINNCKTLMHYAQEYSDSAFEEELKSQLDVGDWVFKDGVIYFDNVPAPDETVSDNTSTVFNVLSYAEQIESIV</sequence>
<evidence type="ECO:0000256" key="2">
    <source>
        <dbReference type="ARBA" id="ARBA00022942"/>
    </source>
</evidence>
<accession>A0AA91T360</accession>
<dbReference type="Gene3D" id="1.25.40.990">
    <property type="match status" value="1"/>
</dbReference>
<dbReference type="PANTHER" id="PTHR12387:SF0">
    <property type="entry name" value="26S PROTEASOME NON-ATPASE REGULATORY SUBUNIT 8"/>
    <property type="match status" value="1"/>
</dbReference>
<protein>
    <submittedName>
        <fullName evidence="4">Proteasome regulatory particle lid subunit</fullName>
    </submittedName>
</protein>
<keyword evidence="2 4" id="KW-0647">Proteasome</keyword>
<organism evidence="4 5">
    <name type="scientific">Clavispora lusitaniae</name>
    <name type="common">Candida lusitaniae</name>
    <dbReference type="NCBI Taxonomy" id="36911"/>
    <lineage>
        <taxon>Eukaryota</taxon>
        <taxon>Fungi</taxon>
        <taxon>Dikarya</taxon>
        <taxon>Ascomycota</taxon>
        <taxon>Saccharomycotina</taxon>
        <taxon>Pichiomycetes</taxon>
        <taxon>Metschnikowiaceae</taxon>
        <taxon>Clavispora</taxon>
    </lineage>
</organism>